<proteinExistence type="predicted"/>
<organism evidence="1 2">
    <name type="scientific">Rozella allomycis (strain CSF55)</name>
    <dbReference type="NCBI Taxonomy" id="988480"/>
    <lineage>
        <taxon>Eukaryota</taxon>
        <taxon>Fungi</taxon>
        <taxon>Fungi incertae sedis</taxon>
        <taxon>Cryptomycota</taxon>
        <taxon>Cryptomycota incertae sedis</taxon>
        <taxon>Rozella</taxon>
    </lineage>
</organism>
<dbReference type="EMBL" id="KE561071">
    <property type="protein sequence ID" value="EPZ33141.1"/>
    <property type="molecule type" value="Genomic_DNA"/>
</dbReference>
<sequence>MRNITNTSLVNSSARQPLISETLYEQFLRHGFSIRQIDRDSGDQEGTEQIYEFRSPIVYRNRQLASVILQDRLEQQCLSNSSQMKDVSSSNPVLDMRITEFDGDDTTTYCTVKNKNANILFKHNIYCENAKKPASFVLTEIVIKAPAIGYTCPIKDGLIFVSNEPIDIDATCEFDGFTEEKYRMFMKSQLGKRWVGKHTPALYFKVDQKEPVYVRQLRTPRSGSYILVKLLSSHGKGGNIDIQYIGFKGYYGKKSFDAGQTL</sequence>
<dbReference type="AlphaFoldDB" id="A0A075AS99"/>
<dbReference type="Proteomes" id="UP000030755">
    <property type="component" value="Unassembled WGS sequence"/>
</dbReference>
<keyword evidence="2" id="KW-1185">Reference proteome</keyword>
<evidence type="ECO:0000313" key="1">
    <source>
        <dbReference type="EMBL" id="EPZ33141.1"/>
    </source>
</evidence>
<gene>
    <name evidence="1" type="ORF">O9G_001110</name>
</gene>
<dbReference type="HOGENOM" id="CLU_1062280_0_0_1"/>
<dbReference type="STRING" id="988480.A0A075AS99"/>
<reference evidence="1 2" key="1">
    <citation type="journal article" date="2013" name="Curr. Biol.">
        <title>Shared signatures of parasitism and phylogenomics unite Cryptomycota and microsporidia.</title>
        <authorList>
            <person name="James T.Y."/>
            <person name="Pelin A."/>
            <person name="Bonen L."/>
            <person name="Ahrendt S."/>
            <person name="Sain D."/>
            <person name="Corradi N."/>
            <person name="Stajich J.E."/>
        </authorList>
    </citation>
    <scope>NUCLEOTIDE SEQUENCE [LARGE SCALE GENOMIC DNA]</scope>
    <source>
        <strain evidence="1 2">CSF55</strain>
    </source>
</reference>
<evidence type="ECO:0000313" key="2">
    <source>
        <dbReference type="Proteomes" id="UP000030755"/>
    </source>
</evidence>
<accession>A0A075AS99</accession>
<name>A0A075AS99_ROZAC</name>
<protein>
    <submittedName>
        <fullName evidence="1">Uncharacterized protein</fullName>
    </submittedName>
</protein>
<dbReference type="OrthoDB" id="2351940at2759"/>